<dbReference type="PANTHER" id="PTHR12934">
    <property type="entry name" value="50S RIBOSOMAL PROTEIN L15"/>
    <property type="match status" value="1"/>
</dbReference>
<protein>
    <recommendedName>
        <fullName evidence="4">Large ribosomal subunit protein uL15</fullName>
    </recommendedName>
</protein>
<dbReference type="GO" id="GO:0019843">
    <property type="term" value="F:rRNA binding"/>
    <property type="evidence" value="ECO:0007669"/>
    <property type="project" value="UniProtKB-UniRule"/>
</dbReference>
<dbReference type="HAMAP" id="MF_01341">
    <property type="entry name" value="Ribosomal_uL15"/>
    <property type="match status" value="1"/>
</dbReference>
<comment type="function">
    <text evidence="4">Binds to the 23S rRNA.</text>
</comment>
<evidence type="ECO:0000256" key="4">
    <source>
        <dbReference type="HAMAP-Rule" id="MF_01341"/>
    </source>
</evidence>
<keyword evidence="4" id="KW-0694">RNA-binding</keyword>
<dbReference type="EMBL" id="MHKI01000006">
    <property type="protein sequence ID" value="OGY87792.1"/>
    <property type="molecule type" value="Genomic_DNA"/>
</dbReference>
<dbReference type="InterPro" id="IPR005749">
    <property type="entry name" value="Ribosomal_uL15_bac-type"/>
</dbReference>
<dbReference type="SUPFAM" id="SSF52080">
    <property type="entry name" value="Ribosomal proteins L15p and L18e"/>
    <property type="match status" value="1"/>
</dbReference>
<evidence type="ECO:0000256" key="5">
    <source>
        <dbReference type="SAM" id="MobiDB-lite"/>
    </source>
</evidence>
<evidence type="ECO:0000256" key="2">
    <source>
        <dbReference type="ARBA" id="ARBA00022980"/>
    </source>
</evidence>
<evidence type="ECO:0000313" key="8">
    <source>
        <dbReference type="Proteomes" id="UP000176420"/>
    </source>
</evidence>
<dbReference type="Gene3D" id="3.100.10.10">
    <property type="match status" value="1"/>
</dbReference>
<accession>A0A1G2BF65</accession>
<gene>
    <name evidence="4" type="primary">rplO</name>
    <name evidence="7" type="ORF">A2319_04890</name>
</gene>
<reference evidence="7 8" key="1">
    <citation type="journal article" date="2016" name="Nat. Commun.">
        <title>Thousands of microbial genomes shed light on interconnected biogeochemical processes in an aquifer system.</title>
        <authorList>
            <person name="Anantharaman K."/>
            <person name="Brown C.T."/>
            <person name="Hug L.A."/>
            <person name="Sharon I."/>
            <person name="Castelle C.J."/>
            <person name="Probst A.J."/>
            <person name="Thomas B.C."/>
            <person name="Singh A."/>
            <person name="Wilkins M.J."/>
            <person name="Karaoz U."/>
            <person name="Brodie E.L."/>
            <person name="Williams K.H."/>
            <person name="Hubbard S.S."/>
            <person name="Banfield J.F."/>
        </authorList>
    </citation>
    <scope>NUCLEOTIDE SEQUENCE [LARGE SCALE GENOMIC DNA]</scope>
</reference>
<keyword evidence="3 4" id="KW-0687">Ribonucleoprotein</keyword>
<dbReference type="GO" id="GO:0003735">
    <property type="term" value="F:structural constituent of ribosome"/>
    <property type="evidence" value="ECO:0007669"/>
    <property type="project" value="InterPro"/>
</dbReference>
<dbReference type="Proteomes" id="UP000176420">
    <property type="component" value="Unassembled WGS sequence"/>
</dbReference>
<evidence type="ECO:0000256" key="1">
    <source>
        <dbReference type="ARBA" id="ARBA00007320"/>
    </source>
</evidence>
<organism evidence="7 8">
    <name type="scientific">Candidatus Kerfeldbacteria bacterium RIFOXYB2_FULL_38_14</name>
    <dbReference type="NCBI Taxonomy" id="1798547"/>
    <lineage>
        <taxon>Bacteria</taxon>
        <taxon>Candidatus Kerfeldiibacteriota</taxon>
    </lineage>
</organism>
<comment type="subunit">
    <text evidence="4">Part of the 50S ribosomal subunit.</text>
</comment>
<feature type="domain" description="Large ribosomal subunit protein uL15/eL18" evidence="6">
    <location>
        <begin position="72"/>
        <end position="141"/>
    </location>
</feature>
<dbReference type="AlphaFoldDB" id="A0A1G2BF65"/>
<dbReference type="Pfam" id="PF00828">
    <property type="entry name" value="Ribosomal_L27A"/>
    <property type="match status" value="1"/>
</dbReference>
<keyword evidence="2 4" id="KW-0689">Ribosomal protein</keyword>
<evidence type="ECO:0000256" key="3">
    <source>
        <dbReference type="ARBA" id="ARBA00023274"/>
    </source>
</evidence>
<dbReference type="InterPro" id="IPR036227">
    <property type="entry name" value="Ribosomal_uL15/eL18_sf"/>
</dbReference>
<comment type="caution">
    <text evidence="7">The sequence shown here is derived from an EMBL/GenBank/DDBJ whole genome shotgun (WGS) entry which is preliminary data.</text>
</comment>
<dbReference type="PANTHER" id="PTHR12934:SF11">
    <property type="entry name" value="LARGE RIBOSOMAL SUBUNIT PROTEIN UL15M"/>
    <property type="match status" value="1"/>
</dbReference>
<comment type="similarity">
    <text evidence="1 4">Belongs to the universal ribosomal protein uL15 family.</text>
</comment>
<evidence type="ECO:0000259" key="6">
    <source>
        <dbReference type="Pfam" id="PF00828"/>
    </source>
</evidence>
<keyword evidence="4" id="KW-0699">rRNA-binding</keyword>
<dbReference type="InterPro" id="IPR021131">
    <property type="entry name" value="Ribosomal_uL15/eL18"/>
</dbReference>
<dbReference type="InterPro" id="IPR030878">
    <property type="entry name" value="Ribosomal_uL15"/>
</dbReference>
<name>A0A1G2BF65_9BACT</name>
<dbReference type="GO" id="GO:0006412">
    <property type="term" value="P:translation"/>
    <property type="evidence" value="ECO:0007669"/>
    <property type="project" value="UniProtKB-UniRule"/>
</dbReference>
<dbReference type="NCBIfam" id="TIGR01071">
    <property type="entry name" value="rplO_bact"/>
    <property type="match status" value="1"/>
</dbReference>
<feature type="region of interest" description="Disordered" evidence="5">
    <location>
        <begin position="1"/>
        <end position="56"/>
    </location>
</feature>
<proteinExistence type="inferred from homology"/>
<evidence type="ECO:0000313" key="7">
    <source>
        <dbReference type="EMBL" id="OGY87792.1"/>
    </source>
</evidence>
<sequence length="149" mass="16109">MSLHSLRPSGNKKRKRVGRGNASAGNYSGKGMKGQRQRSGGRSGLKRRGLKQSLMASPKKRGFISLNVRNQVVNVVDLERAFNNGEVVNPKTLLEKGLVRKAGLPIKILGTGTLKKQLTLQAVRVSKTVATAVTHAGGSIEEIKKKKKN</sequence>
<dbReference type="GO" id="GO:0022625">
    <property type="term" value="C:cytosolic large ribosomal subunit"/>
    <property type="evidence" value="ECO:0007669"/>
    <property type="project" value="TreeGrafter"/>
</dbReference>